<evidence type="ECO:0008006" key="2">
    <source>
        <dbReference type="Google" id="ProtNLM"/>
    </source>
</evidence>
<proteinExistence type="predicted"/>
<dbReference type="AlphaFoldDB" id="X0ZSE4"/>
<accession>X0ZSE4</accession>
<organism evidence="1">
    <name type="scientific">marine sediment metagenome</name>
    <dbReference type="NCBI Taxonomy" id="412755"/>
    <lineage>
        <taxon>unclassified sequences</taxon>
        <taxon>metagenomes</taxon>
        <taxon>ecological metagenomes</taxon>
    </lineage>
</organism>
<dbReference type="InterPro" id="IPR027417">
    <property type="entry name" value="P-loop_NTPase"/>
</dbReference>
<name>X0ZSE4_9ZZZZ</name>
<dbReference type="Gene3D" id="3.40.50.300">
    <property type="entry name" value="P-loop containing nucleotide triphosphate hydrolases"/>
    <property type="match status" value="1"/>
</dbReference>
<gene>
    <name evidence="1" type="ORF">S01H1_79225</name>
</gene>
<sequence>MAGAEEAPIDIKKIQAKCKKSIFWTAWYLCEFQKLSLVLHFAMAMWFQKGLAEGNRWFLCMVPRGHFKTSLLNIAYIVHILINDPNKRILMCMHNLDEAKKKGRKIKHILQGRAMRLYFPGLVPPPDARRNVWTATEFSVTRTIESPEASVTLAGVKSGIVGGHY</sequence>
<reference evidence="1" key="1">
    <citation type="journal article" date="2014" name="Front. Microbiol.">
        <title>High frequency of phylogenetically diverse reductive dehalogenase-homologous genes in deep subseafloor sedimentary metagenomes.</title>
        <authorList>
            <person name="Kawai M."/>
            <person name="Futagami T."/>
            <person name="Toyoda A."/>
            <person name="Takaki Y."/>
            <person name="Nishi S."/>
            <person name="Hori S."/>
            <person name="Arai W."/>
            <person name="Tsubouchi T."/>
            <person name="Morono Y."/>
            <person name="Uchiyama I."/>
            <person name="Ito T."/>
            <person name="Fujiyama A."/>
            <person name="Inagaki F."/>
            <person name="Takami H."/>
        </authorList>
    </citation>
    <scope>NUCLEOTIDE SEQUENCE</scope>
    <source>
        <strain evidence="1">Expedition CK06-06</strain>
    </source>
</reference>
<dbReference type="EMBL" id="BARS01053388">
    <property type="protein sequence ID" value="GAG51146.1"/>
    <property type="molecule type" value="Genomic_DNA"/>
</dbReference>
<evidence type="ECO:0000313" key="1">
    <source>
        <dbReference type="EMBL" id="GAG51146.1"/>
    </source>
</evidence>
<feature type="non-terminal residue" evidence="1">
    <location>
        <position position="165"/>
    </location>
</feature>
<protein>
    <recommendedName>
        <fullName evidence="2">Terminase large subunit gp17-like C-terminal domain-containing protein</fullName>
    </recommendedName>
</protein>
<comment type="caution">
    <text evidence="1">The sequence shown here is derived from an EMBL/GenBank/DDBJ whole genome shotgun (WGS) entry which is preliminary data.</text>
</comment>